<dbReference type="Gene3D" id="3.40.50.2000">
    <property type="entry name" value="Glycogen Phosphorylase B"/>
    <property type="match status" value="2"/>
</dbReference>
<feature type="domain" description="Glycosyltransferase subfamily 4-like N-terminal" evidence="4">
    <location>
        <begin position="2"/>
        <end position="154"/>
    </location>
</feature>
<dbReference type="SUPFAM" id="SSF53756">
    <property type="entry name" value="UDP-Glycosyltransferase/glycogen phosphorylase"/>
    <property type="match status" value="1"/>
</dbReference>
<keyword evidence="3" id="KW-0808">Transferase</keyword>
<evidence type="ECO:0000259" key="4">
    <source>
        <dbReference type="Pfam" id="PF13579"/>
    </source>
</evidence>
<organism evidence="5 6">
    <name type="scientific">Cellulomonas phragmiteti</name>
    <dbReference type="NCBI Taxonomy" id="478780"/>
    <lineage>
        <taxon>Bacteria</taxon>
        <taxon>Bacillati</taxon>
        <taxon>Actinomycetota</taxon>
        <taxon>Actinomycetes</taxon>
        <taxon>Micrococcales</taxon>
        <taxon>Cellulomonadaceae</taxon>
        <taxon>Cellulomonas</taxon>
    </lineage>
</organism>
<dbReference type="EMBL" id="BONP01000001">
    <property type="protein sequence ID" value="GIG38363.1"/>
    <property type="molecule type" value="Genomic_DNA"/>
</dbReference>
<evidence type="ECO:0000256" key="3">
    <source>
        <dbReference type="ARBA" id="ARBA00022679"/>
    </source>
</evidence>
<evidence type="ECO:0000256" key="1">
    <source>
        <dbReference type="ARBA" id="ARBA00021292"/>
    </source>
</evidence>
<sequence length="345" mass="35794">MVHALGAGYRGHGHRFTAVVPAGTAGADDEPWGTRVRLPGPVVPGTAGYRVLLDAAAVRGELDRLAPDRVEVSDRFTLRHVGVWARDRGVPCVLFAHERLDGLARSLGRVPAPAARALADATNRRWSGVFDRVVVTTPYGAQEFDRIGVPTTRVPLGVDLDAFHPALRTRAAGDGAVVLALCSRLSPEKSPGTALATLGLLRADGVDARLVVLGDGPEASRLARAARDLPVTFLGHVEDRAVVARTLADADVTLAPGPLETFGLAALESLACGTPVVAARGSAVAALGASAAGPHQFAAHVLDLVGRGPTARQAARARAERLGWHATVRDMLALHGAPVAVAGSR</sequence>
<evidence type="ECO:0000313" key="5">
    <source>
        <dbReference type="EMBL" id="GIG38363.1"/>
    </source>
</evidence>
<dbReference type="InterPro" id="IPR050194">
    <property type="entry name" value="Glycosyltransferase_grp1"/>
</dbReference>
<dbReference type="PANTHER" id="PTHR45947">
    <property type="entry name" value="SULFOQUINOVOSYL TRANSFERASE SQD2"/>
    <property type="match status" value="1"/>
</dbReference>
<dbReference type="InterPro" id="IPR028098">
    <property type="entry name" value="Glyco_trans_4-like_N"/>
</dbReference>
<comment type="caution">
    <text evidence="5">The sequence shown here is derived from an EMBL/GenBank/DDBJ whole genome shotgun (WGS) entry which is preliminary data.</text>
</comment>
<accession>A0ABQ4DG84</accession>
<keyword evidence="2 5" id="KW-0328">Glycosyltransferase</keyword>
<dbReference type="Pfam" id="PF13692">
    <property type="entry name" value="Glyco_trans_1_4"/>
    <property type="match status" value="1"/>
</dbReference>
<name>A0ABQ4DG84_9CELL</name>
<dbReference type="GO" id="GO:0016757">
    <property type="term" value="F:glycosyltransferase activity"/>
    <property type="evidence" value="ECO:0007669"/>
    <property type="project" value="UniProtKB-KW"/>
</dbReference>
<gene>
    <name evidence="5" type="ORF">Cph01nite_01250</name>
</gene>
<proteinExistence type="predicted"/>
<dbReference type="PANTHER" id="PTHR45947:SF3">
    <property type="entry name" value="SULFOQUINOVOSYL TRANSFERASE SQD2"/>
    <property type="match status" value="1"/>
</dbReference>
<reference evidence="5 6" key="1">
    <citation type="submission" date="2021-01" db="EMBL/GenBank/DDBJ databases">
        <title>Whole genome shotgun sequence of Cellulomonas phragmiteti NBRC 110785.</title>
        <authorList>
            <person name="Komaki H."/>
            <person name="Tamura T."/>
        </authorList>
    </citation>
    <scope>NUCLEOTIDE SEQUENCE [LARGE SCALE GENOMIC DNA]</scope>
    <source>
        <strain evidence="5 6">NBRC 110785</strain>
    </source>
</reference>
<evidence type="ECO:0000313" key="6">
    <source>
        <dbReference type="Proteomes" id="UP000614741"/>
    </source>
</evidence>
<protein>
    <recommendedName>
        <fullName evidence="1">D-inositol 3-phosphate glycosyltransferase</fullName>
    </recommendedName>
</protein>
<dbReference type="Pfam" id="PF13579">
    <property type="entry name" value="Glyco_trans_4_4"/>
    <property type="match status" value="1"/>
</dbReference>
<keyword evidence="6" id="KW-1185">Reference proteome</keyword>
<dbReference type="Proteomes" id="UP000614741">
    <property type="component" value="Unassembled WGS sequence"/>
</dbReference>
<evidence type="ECO:0000256" key="2">
    <source>
        <dbReference type="ARBA" id="ARBA00022676"/>
    </source>
</evidence>